<dbReference type="OrthoDB" id="3935714at2759"/>
<gene>
    <name evidence="1" type="ORF">AC578_2492</name>
</gene>
<accession>A0A139HXG5</accession>
<keyword evidence="2" id="KW-1185">Reference proteome</keyword>
<protein>
    <submittedName>
        <fullName evidence="1">Uncharacterized protein</fullName>
    </submittedName>
</protein>
<name>A0A139HXG5_9PEZI</name>
<reference evidence="1 2" key="1">
    <citation type="submission" date="2015-07" db="EMBL/GenBank/DDBJ databases">
        <title>Comparative genomics of the Sigatoka disease complex on banana suggests a link between parallel evolutionary changes in Pseudocercospora fijiensis and Pseudocercospora eumusae and increased virulence on the banana host.</title>
        <authorList>
            <person name="Chang T.-C."/>
            <person name="Salvucci A."/>
            <person name="Crous P.W."/>
            <person name="Stergiopoulos I."/>
        </authorList>
    </citation>
    <scope>NUCLEOTIDE SEQUENCE [LARGE SCALE GENOMIC DNA]</scope>
    <source>
        <strain evidence="1 2">CBS 114824</strain>
    </source>
</reference>
<dbReference type="AlphaFoldDB" id="A0A139HXG5"/>
<proteinExistence type="predicted"/>
<comment type="caution">
    <text evidence="1">The sequence shown here is derived from an EMBL/GenBank/DDBJ whole genome shotgun (WGS) entry which is preliminary data.</text>
</comment>
<organism evidence="1 2">
    <name type="scientific">Pseudocercospora eumusae</name>
    <dbReference type="NCBI Taxonomy" id="321146"/>
    <lineage>
        <taxon>Eukaryota</taxon>
        <taxon>Fungi</taxon>
        <taxon>Dikarya</taxon>
        <taxon>Ascomycota</taxon>
        <taxon>Pezizomycotina</taxon>
        <taxon>Dothideomycetes</taxon>
        <taxon>Dothideomycetidae</taxon>
        <taxon>Mycosphaerellales</taxon>
        <taxon>Mycosphaerellaceae</taxon>
        <taxon>Pseudocercospora</taxon>
    </lineage>
</organism>
<dbReference type="STRING" id="321146.A0A139HXG5"/>
<evidence type="ECO:0000313" key="2">
    <source>
        <dbReference type="Proteomes" id="UP000070133"/>
    </source>
</evidence>
<dbReference type="Proteomes" id="UP000070133">
    <property type="component" value="Unassembled WGS sequence"/>
</dbReference>
<evidence type="ECO:0000313" key="1">
    <source>
        <dbReference type="EMBL" id="KXT07160.1"/>
    </source>
</evidence>
<dbReference type="EMBL" id="LFZN01000003">
    <property type="protein sequence ID" value="KXT07160.1"/>
    <property type="molecule type" value="Genomic_DNA"/>
</dbReference>
<sequence length="632" mass="69031">MDDFSGTSSPSSSSSVFASPDIATLVANFPPLSISDSGRPVVVRSFTGTNLKSSNEVIARFKQLVETSDKRILKGDLSSVLGIERNSENIVLEQLHPQLYYSRDGRSIIPHPLVETIAGQLKSSGSQTCVDLHAFGISQDIAIESLNRMIEVYTGKDWPRVIIDVDETSFLCSYDFAENVKIHLINAIADVGSDICDLSEVVGPGVPGPITVALATEATSGKAGEVRLAGDHVVYIPEGLSGKAAIHMNQLYGRRIAGLVSELHANGYCMIHEAAEASHGGPRGDTRVENTIIEQYGTTSSGQIHIIDLTTEVSKPGKISNSSASAHSTKLLVEDEVLKAEMAALGAAVETRTEALWCKEPASATPSNVIKMLQPSDYPVVHKEELAKSLLRSQLHAEVLESVSADRLSELEGDRAEKFVELIEAKLWGPLHLYAAGVLASKDPALQQNLEAFVVGHFKREVVPHTFNDARTQGLLNDRTKKRECDKLQQDVEKAHNFEELQKAVAKFGRKLHIATPGEDLVIKTKHKAITQAVRSMQRMNRGSDILQNLIWVLLATSGPGLFMSSGKDTSRMIRQYDTIGDTEVTGMLNIWRDKLKGGMEDEEDVRQMKELASAALEEWEESERVKPYSGT</sequence>